<evidence type="ECO:0000313" key="1">
    <source>
        <dbReference type="EMBL" id="CAI6357144.1"/>
    </source>
</evidence>
<proteinExistence type="predicted"/>
<accession>A0AAV0WN64</accession>
<keyword evidence="2" id="KW-1185">Reference proteome</keyword>
<dbReference type="AlphaFoldDB" id="A0AAV0WN64"/>
<protein>
    <submittedName>
        <fullName evidence="1">Uncharacterized protein</fullName>
    </submittedName>
</protein>
<reference evidence="1 2" key="1">
    <citation type="submission" date="2023-01" db="EMBL/GenBank/DDBJ databases">
        <authorList>
            <person name="Whitehead M."/>
        </authorList>
    </citation>
    <scope>NUCLEOTIDE SEQUENCE [LARGE SCALE GENOMIC DNA]</scope>
</reference>
<evidence type="ECO:0000313" key="2">
    <source>
        <dbReference type="Proteomes" id="UP001160148"/>
    </source>
</evidence>
<sequence>MNFVLLNHIFILLTIHARFHLDLVECL</sequence>
<name>A0AAV0WN64_9HEMI</name>
<gene>
    <name evidence="1" type="ORF">MEUPH1_LOCUS12800</name>
</gene>
<dbReference type="Proteomes" id="UP001160148">
    <property type="component" value="Unassembled WGS sequence"/>
</dbReference>
<dbReference type="EMBL" id="CARXXK010000002">
    <property type="protein sequence ID" value="CAI6357144.1"/>
    <property type="molecule type" value="Genomic_DNA"/>
</dbReference>
<organism evidence="1 2">
    <name type="scientific">Macrosiphum euphorbiae</name>
    <name type="common">potato aphid</name>
    <dbReference type="NCBI Taxonomy" id="13131"/>
    <lineage>
        <taxon>Eukaryota</taxon>
        <taxon>Metazoa</taxon>
        <taxon>Ecdysozoa</taxon>
        <taxon>Arthropoda</taxon>
        <taxon>Hexapoda</taxon>
        <taxon>Insecta</taxon>
        <taxon>Pterygota</taxon>
        <taxon>Neoptera</taxon>
        <taxon>Paraneoptera</taxon>
        <taxon>Hemiptera</taxon>
        <taxon>Sternorrhyncha</taxon>
        <taxon>Aphidomorpha</taxon>
        <taxon>Aphidoidea</taxon>
        <taxon>Aphididae</taxon>
        <taxon>Macrosiphini</taxon>
        <taxon>Macrosiphum</taxon>
    </lineage>
</organism>
<comment type="caution">
    <text evidence="1">The sequence shown here is derived from an EMBL/GenBank/DDBJ whole genome shotgun (WGS) entry which is preliminary data.</text>
</comment>